<dbReference type="InterPro" id="IPR003582">
    <property type="entry name" value="ShKT_dom"/>
</dbReference>
<feature type="compositionally biased region" description="Basic and acidic residues" evidence="4">
    <location>
        <begin position="2446"/>
        <end position="2468"/>
    </location>
</feature>
<feature type="compositionally biased region" description="Polar residues" evidence="4">
    <location>
        <begin position="2269"/>
        <end position="2321"/>
    </location>
</feature>
<feature type="compositionally biased region" description="Basic residues" evidence="4">
    <location>
        <begin position="567"/>
        <end position="577"/>
    </location>
</feature>
<feature type="coiled-coil region" evidence="3">
    <location>
        <begin position="255"/>
        <end position="282"/>
    </location>
</feature>
<feature type="compositionally biased region" description="Basic and acidic residues" evidence="4">
    <location>
        <begin position="766"/>
        <end position="790"/>
    </location>
</feature>
<keyword evidence="7" id="KW-1185">Reference proteome</keyword>
<feature type="compositionally biased region" description="Low complexity" evidence="4">
    <location>
        <begin position="2246"/>
        <end position="2264"/>
    </location>
</feature>
<feature type="region of interest" description="Disordered" evidence="4">
    <location>
        <begin position="564"/>
        <end position="607"/>
    </location>
</feature>
<feature type="compositionally biased region" description="Basic and acidic residues" evidence="4">
    <location>
        <begin position="1215"/>
        <end position="1244"/>
    </location>
</feature>
<dbReference type="PROSITE" id="PS51670">
    <property type="entry name" value="SHKT"/>
    <property type="match status" value="2"/>
</dbReference>
<dbReference type="Pfam" id="PF00188">
    <property type="entry name" value="CAP"/>
    <property type="match status" value="2"/>
</dbReference>
<feature type="chain" id="PRO_5027894555" evidence="5">
    <location>
        <begin position="24"/>
        <end position="2693"/>
    </location>
</feature>
<feature type="region of interest" description="Disordered" evidence="4">
    <location>
        <begin position="2408"/>
        <end position="2468"/>
    </location>
</feature>
<name>A0A6P8HZQ0_ACTTE</name>
<feature type="compositionally biased region" description="Basic and acidic residues" evidence="4">
    <location>
        <begin position="1180"/>
        <end position="1197"/>
    </location>
</feature>
<dbReference type="InParanoid" id="A0A6P8HZQ0"/>
<feature type="compositionally biased region" description="Low complexity" evidence="4">
    <location>
        <begin position="1090"/>
        <end position="1102"/>
    </location>
</feature>
<feature type="region of interest" description="Disordered" evidence="4">
    <location>
        <begin position="748"/>
        <end position="790"/>
    </location>
</feature>
<dbReference type="Gene3D" id="3.40.33.10">
    <property type="entry name" value="CAP"/>
    <property type="match status" value="2"/>
</dbReference>
<dbReference type="Gene3D" id="1.10.10.1940">
    <property type="match status" value="2"/>
</dbReference>
<feature type="compositionally biased region" description="Polar residues" evidence="4">
    <location>
        <begin position="1763"/>
        <end position="1781"/>
    </location>
</feature>
<feature type="domain" description="ShKT" evidence="6">
    <location>
        <begin position="2122"/>
        <end position="2159"/>
    </location>
</feature>
<evidence type="ECO:0000256" key="5">
    <source>
        <dbReference type="SAM" id="SignalP"/>
    </source>
</evidence>
<feature type="compositionally biased region" description="Basic and acidic residues" evidence="4">
    <location>
        <begin position="2170"/>
        <end position="2179"/>
    </location>
</feature>
<feature type="compositionally biased region" description="Basic and acidic residues" evidence="4">
    <location>
        <begin position="1044"/>
        <end position="1057"/>
    </location>
</feature>
<keyword evidence="5" id="KW-0732">Signal</keyword>
<dbReference type="InterPro" id="IPR014044">
    <property type="entry name" value="CAP_dom"/>
</dbReference>
<proteinExistence type="predicted"/>
<feature type="compositionally biased region" description="Polar residues" evidence="4">
    <location>
        <begin position="1543"/>
        <end position="1665"/>
    </location>
</feature>
<dbReference type="SMART" id="SM00254">
    <property type="entry name" value="ShKT"/>
    <property type="match status" value="2"/>
</dbReference>
<feature type="compositionally biased region" description="Polar residues" evidence="4">
    <location>
        <begin position="578"/>
        <end position="591"/>
    </location>
</feature>
<protein>
    <submittedName>
        <fullName evidence="8">Protein piccolo-like</fullName>
    </submittedName>
</protein>
<dbReference type="GO" id="GO:0090729">
    <property type="term" value="F:toxin activity"/>
    <property type="evidence" value="ECO:0007669"/>
    <property type="project" value="UniProtKB-KW"/>
</dbReference>
<feature type="compositionally biased region" description="Polar residues" evidence="4">
    <location>
        <begin position="1137"/>
        <end position="1156"/>
    </location>
</feature>
<feature type="compositionally biased region" description="Low complexity" evidence="4">
    <location>
        <begin position="2201"/>
        <end position="2225"/>
    </location>
</feature>
<evidence type="ECO:0000313" key="7">
    <source>
        <dbReference type="Proteomes" id="UP000515163"/>
    </source>
</evidence>
<dbReference type="RefSeq" id="XP_031561849.1">
    <property type="nucleotide sequence ID" value="XM_031705989.1"/>
</dbReference>
<dbReference type="SMART" id="SM00198">
    <property type="entry name" value="SCP"/>
    <property type="match status" value="2"/>
</dbReference>
<comment type="caution">
    <text evidence="2">Lacks conserved residue(s) required for the propagation of feature annotation.</text>
</comment>
<feature type="region of interest" description="Disordered" evidence="4">
    <location>
        <begin position="494"/>
        <end position="526"/>
    </location>
</feature>
<feature type="region of interest" description="Disordered" evidence="4">
    <location>
        <begin position="967"/>
        <end position="1726"/>
    </location>
</feature>
<keyword evidence="3" id="KW-0175">Coiled coil</keyword>
<feature type="domain" description="ShKT" evidence="6">
    <location>
        <begin position="2061"/>
        <end position="2097"/>
    </location>
</feature>
<feature type="region of interest" description="Disordered" evidence="4">
    <location>
        <begin position="1908"/>
        <end position="1969"/>
    </location>
</feature>
<feature type="compositionally biased region" description="Polar residues" evidence="4">
    <location>
        <begin position="1368"/>
        <end position="1414"/>
    </location>
</feature>
<feature type="compositionally biased region" description="Low complexity" evidence="4">
    <location>
        <begin position="1475"/>
        <end position="1521"/>
    </location>
</feature>
<feature type="compositionally biased region" description="Basic and acidic residues" evidence="4">
    <location>
        <begin position="1014"/>
        <end position="1030"/>
    </location>
</feature>
<evidence type="ECO:0000256" key="4">
    <source>
        <dbReference type="SAM" id="MobiDB-lite"/>
    </source>
</evidence>
<dbReference type="GeneID" id="116297706"/>
<feature type="compositionally biased region" description="Gly residues" evidence="4">
    <location>
        <begin position="1077"/>
        <end position="1086"/>
    </location>
</feature>
<accession>A0A6P8HZQ0</accession>
<evidence type="ECO:0000256" key="3">
    <source>
        <dbReference type="SAM" id="Coils"/>
    </source>
</evidence>
<feature type="compositionally biased region" description="Basic and acidic residues" evidence="4">
    <location>
        <begin position="1252"/>
        <end position="1274"/>
    </location>
</feature>
<feature type="compositionally biased region" description="Basic and acidic residues" evidence="4">
    <location>
        <begin position="748"/>
        <end position="757"/>
    </location>
</feature>
<evidence type="ECO:0000256" key="1">
    <source>
        <dbReference type="ARBA" id="ARBA00022656"/>
    </source>
</evidence>
<feature type="region of interest" description="Disordered" evidence="4">
    <location>
        <begin position="809"/>
        <end position="868"/>
    </location>
</feature>
<dbReference type="Pfam" id="PF01549">
    <property type="entry name" value="ShK"/>
    <property type="match status" value="2"/>
</dbReference>
<feature type="signal peptide" evidence="5">
    <location>
        <begin position="1"/>
        <end position="23"/>
    </location>
</feature>
<feature type="compositionally biased region" description="Polar residues" evidence="4">
    <location>
        <begin position="1002"/>
        <end position="1013"/>
    </location>
</feature>
<feature type="region of interest" description="Disordered" evidence="4">
    <location>
        <begin position="1759"/>
        <end position="1790"/>
    </location>
</feature>
<dbReference type="InterPro" id="IPR035940">
    <property type="entry name" value="CAP_sf"/>
</dbReference>
<sequence length="2693" mass="293053">MMILSAIILRILFLVLWISTATGKAVPAPSNRLLKGCDKACQIECIEVLNEYRANHDAPKLKFSQELADKAQKWAGGGKFGYDMDARGKYGQLIEWDVKDELPSFKSAIKHWHDKEKDFDFIAGKSKNGNTLHDFTQVVWKKAHKAGCGRGKLFGSRYYVVWMDADGVISPNSTEGSENVGPPKRADIHWFEITKIKAVGEPLYWNSTNSTKPSTGNPNVRVKTSLLPEEDEDFNSVESEANVLNDANNIKQYVHDSLSSVLAEENREVSKLRDEFEGLDDVPNVRLGGTSQDLYKGMADDNIYDDRESGTKQIKPVAEPMKWNKGIRKLPSNNGRKFQKVASKYQKNPNQMDSPQLQVPMGKLPVTVDAGETKLTESSPTTVIHEELNISDKNTAAKAAAPKPKQVKNNVAAGKRYGNKSETSQDGGKEMSGMIMGKLSDNGTGNYASQRPSNDNILRITSDENLSPDMENELSKVSKFINTRLKVLNKHKEFQGTPGRDLKNGYNAREQGKPEDPMNAKMEDEPEARPARITMVGAPLSFPERKHKDIVKDIHEKVNALWNEHLKSKKGKEKKGKAQSNGEDNLSTQPYQDGFDDSLHGEGSSFSANDEFHDVGGNELHGYQYSANDHHQEAYPENYDQNHLNSPQANKMPQNELNHGNSFHGFLPPIRLHPEGDWLGGPVVPPVSPAFDDPITHAMNTGPGGLYEYRKKYTSEEPENDSGKFLNRKKNSLQSVVDVFEDKEGSVESAYAEKGREPVLQPIRMPKKEASVEPKKSGFKITERKPQDHKELLALPKELTERPDNEMTLASQLPDMISDIPSTSMTNSEESDHPGYFNEEPGLNRPTFVDQNNNQYQRQPTSNASPGLPYYQTRPAYGYTQQQNSPVVQSQAGHPSYPYEYNQPYQYNPMMGVGLPQGMNQGYGFNQQQEPIHSVQEQTYDQGYGYPQQSQVQGSMPSMPQVAVISNGKPEQQFGNAPKPVQPQKILKGVSLPSSMGVVTDNEAQQSPLTLSDKNTKSPEKKPLGAKEIDSVPLTPSLPEEPTDEIKGEESESDSKGSKNNAGGITNLPQNSLPRQGQGGISGPQGGLSNMPQNQPQNGMPQDGSSNGATVTVDGKPVKGPYTSSGVYKVKGPFVYQTDTTIFMGGPQNSDSSKPNPMNGGGSQQVATSNPQNVPPSVDNTKEQQHKQDNENPEKEGNQFQPELLKRPSLITLLKEAEIKKENQSESKENKEKPDGNKESEKMPEGSTSSGERPEGSGESEKLPGKPAESEKPSGKPITNGKETEGSSENKGQPIGVTEGQKEKQGPSEEAKPQNSSGKKEQPVESSQEGSVGSSAGKEQRQESSGKEDPNSQLKIETEPNGPEDNENTPGSTESQKQTGGLKSKENQNGSSIGNETPSSATIDQTNSTGTGSMPNGLPGNGRPPSSSSEKEKPTSGSSENEKPPGGSSEKEKSTSGSSENEKPPSGSSEKEKPNSGSSENEKPPSGSSENEEPPSGSIDQSGSSDIQKPPSGSIDPSGPSENEKQQSGLSENGKKQGGSIDPSASSGNEKPPSSSPENENQQSGSIDPSGSSGNEKQPSGSSENEKSPSGLSENENQQRGSIDPSGSSGNEKQPSGSSENEKSPSGLSENENQQSGSIDPSGSSGNEKQPTGSSENEKSPSGLSENGKPQEGSIDPSASSGNEKQPDSFIDPSNSKTSKDESNVNENQPTDSKEIKTPPQNHHQQNIFQTKPETLKSEAQENYPYDLPKGAHYEPAIEAPNAMNSPSGTATGKQPLQDQHNSAHIESKAVHSKLMKAKLLLPFTHLISNINHALGLDTPNSTLKINHISLSSKYPSGKTSQAVKPVIGNHVESSQETPPQGRIEKAASHQPIAVDVPEGNAISEVGKPLRHLTERHQNQIQDVKVDKPDLPTAHNGSIGSGSLMEGHRPFVDTSGIHYLSKGQKPNTTSDQNKHTFKQTTASTPSRIQGGNLLHVSADHGSKTPLVVQHNAGEHFMSDHQVRLHATPTLHKQLKDEHIPLGSVTGMGDGSHSAGPPHLQEINESPIVEVTHPGSLNTQNCKDDGERCSLWQKRGHCQSVLYAGFMKRHCKSTCGYCALPSIVVQSERANAGIRFAYEEHACQDSTNYEFSCPTWKAQGYCQKKEKEMRIFCRSTCNFCKRKKISKKKNKAADETKHMNDQPGKTAHAQTGNTSGQPQSYAHAQTGQGNGAANAQAAGNSAGQQQPNYAHAQVGKPSEPQSTAYASGGSTYVQTQSSGGQQTGYAVASASASPEQQTYAHAQSSSQSGQPSTAYAQNKPSPNNKGSESSTAHAQSGSSEKPQNVAHAQTLPVNDDPKQSLNSKNRDEGNIVEAPNSRLHGMSLEERVISESPEYKTSNTDYYIKAGNSDETAASEVNLYDETPQIRFSNKNPVESTNNYVGTEENFDPGLEQNAESEQGSSAMGKFSDEAETKAEYSKNDLKDMEVKDTEDEKVQMLINRYDPVMPSEQDDGDLADGKSIILTRTPDKKGTLDFVSTEGCDQSCQRECLDAINSYRRNHNARPLVLDQDLAAHAQQWADSKTYGHSPWSQRGMGGELIAVGSFYKTFTAAVKAWHDEEKDFDWEKGELKKGKEIKHFKQLISKDAHVLGCGKSMVNGEPYYIAQMDAAENSEKRETMEKPEKPDLGWYMESSPYWKDLQSREKIPNKVHRNLF</sequence>
<feature type="compositionally biased region" description="Basic and acidic residues" evidence="4">
    <location>
        <begin position="1338"/>
        <end position="1350"/>
    </location>
</feature>
<evidence type="ECO:0000259" key="6">
    <source>
        <dbReference type="PROSITE" id="PS51670"/>
    </source>
</evidence>
<feature type="compositionally biased region" description="Polar residues" evidence="4">
    <location>
        <begin position="2408"/>
        <end position="2420"/>
    </location>
</feature>
<feature type="region of interest" description="Disordered" evidence="4">
    <location>
        <begin position="2169"/>
        <end position="2362"/>
    </location>
</feature>
<feature type="compositionally biased region" description="Basic and acidic residues" evidence="4">
    <location>
        <begin position="510"/>
        <end position="526"/>
    </location>
</feature>
<gene>
    <name evidence="8" type="primary">LOC116297706</name>
</gene>
<dbReference type="KEGG" id="aten:116297706"/>
<feature type="compositionally biased region" description="Polar residues" evidence="4">
    <location>
        <begin position="1958"/>
        <end position="1969"/>
    </location>
</feature>
<reference evidence="8" key="1">
    <citation type="submission" date="2025-08" db="UniProtKB">
        <authorList>
            <consortium name="RefSeq"/>
        </authorList>
    </citation>
    <scope>IDENTIFICATION</scope>
    <source>
        <tissue evidence="8">Tentacle</tissue>
    </source>
</reference>
<feature type="compositionally biased region" description="Polar residues" evidence="4">
    <location>
        <begin position="849"/>
        <end position="865"/>
    </location>
</feature>
<dbReference type="PANTHER" id="PTHR10334">
    <property type="entry name" value="CYSTEINE-RICH SECRETORY PROTEIN-RELATED"/>
    <property type="match status" value="1"/>
</dbReference>
<dbReference type="InterPro" id="IPR001283">
    <property type="entry name" value="CRISP-related"/>
</dbReference>
<feature type="compositionally biased region" description="Polar residues" evidence="4">
    <location>
        <begin position="2187"/>
        <end position="2199"/>
    </location>
</feature>
<dbReference type="Proteomes" id="UP000515163">
    <property type="component" value="Unplaced"/>
</dbReference>
<dbReference type="SUPFAM" id="SSF55797">
    <property type="entry name" value="PR-1-like"/>
    <property type="match status" value="2"/>
</dbReference>
<keyword evidence="1" id="KW-0800">Toxin</keyword>
<evidence type="ECO:0000256" key="2">
    <source>
        <dbReference type="PROSITE-ProRule" id="PRU01005"/>
    </source>
</evidence>
<feature type="compositionally biased region" description="Basic and acidic residues" evidence="4">
    <location>
        <begin position="1300"/>
        <end position="1323"/>
    </location>
</feature>
<feature type="compositionally biased region" description="Low complexity" evidence="4">
    <location>
        <begin position="1324"/>
        <end position="1335"/>
    </location>
</feature>
<dbReference type="OrthoDB" id="5969886at2759"/>
<evidence type="ECO:0000313" key="8">
    <source>
        <dbReference type="RefSeq" id="XP_031561849.1"/>
    </source>
</evidence>
<organism evidence="7 8">
    <name type="scientific">Actinia tenebrosa</name>
    <name type="common">Australian red waratah sea anemone</name>
    <dbReference type="NCBI Taxonomy" id="6105"/>
    <lineage>
        <taxon>Eukaryota</taxon>
        <taxon>Metazoa</taxon>
        <taxon>Cnidaria</taxon>
        <taxon>Anthozoa</taxon>
        <taxon>Hexacorallia</taxon>
        <taxon>Actiniaria</taxon>
        <taxon>Actiniidae</taxon>
        <taxon>Actinia</taxon>
    </lineage>
</organism>
<feature type="compositionally biased region" description="Polar residues" evidence="4">
    <location>
        <begin position="1060"/>
        <end position="1075"/>
    </location>
</feature>